<organism evidence="2 3">
    <name type="scientific">Cellulosimicrobium funkei</name>
    <dbReference type="NCBI Taxonomy" id="264251"/>
    <lineage>
        <taxon>Bacteria</taxon>
        <taxon>Bacillati</taxon>
        <taxon>Actinomycetota</taxon>
        <taxon>Actinomycetes</taxon>
        <taxon>Micrococcales</taxon>
        <taxon>Promicromonosporaceae</taxon>
        <taxon>Cellulosimicrobium</taxon>
    </lineage>
</organism>
<feature type="compositionally biased region" description="Basic and acidic residues" evidence="1">
    <location>
        <begin position="59"/>
        <end position="78"/>
    </location>
</feature>
<protein>
    <submittedName>
        <fullName evidence="2">Uncharacterized protein</fullName>
    </submittedName>
</protein>
<comment type="caution">
    <text evidence="2">The sequence shown here is derived from an EMBL/GenBank/DDBJ whole genome shotgun (WGS) entry which is preliminary data.</text>
</comment>
<dbReference type="EMBL" id="SOZH01000012">
    <property type="protein sequence ID" value="TFF04356.1"/>
    <property type="molecule type" value="Genomic_DNA"/>
</dbReference>
<dbReference type="Proteomes" id="UP000298003">
    <property type="component" value="Unassembled WGS sequence"/>
</dbReference>
<feature type="region of interest" description="Disordered" evidence="1">
    <location>
        <begin position="58"/>
        <end position="78"/>
    </location>
</feature>
<dbReference type="RefSeq" id="WP_061268892.1">
    <property type="nucleotide sequence ID" value="NZ_SOZH01000012.1"/>
</dbReference>
<proteinExistence type="predicted"/>
<gene>
    <name evidence="2" type="ORF">E1O70_18085</name>
</gene>
<evidence type="ECO:0000313" key="2">
    <source>
        <dbReference type="EMBL" id="TFF04356.1"/>
    </source>
</evidence>
<dbReference type="AlphaFoldDB" id="A0A4Y8QX86"/>
<reference evidence="2 3" key="1">
    <citation type="submission" date="2019-03" db="EMBL/GenBank/DDBJ databases">
        <title>Cellulosimicrobium funkei JCM14302 Assembly.</title>
        <authorList>
            <person name="Dou T."/>
        </authorList>
    </citation>
    <scope>NUCLEOTIDE SEQUENCE [LARGE SCALE GENOMIC DNA]</scope>
    <source>
        <strain evidence="2 3">JCM 14302</strain>
    </source>
</reference>
<dbReference type="GeneID" id="95686396"/>
<name>A0A4Y8QX86_9MICO</name>
<accession>A0A4Y8QX86</accession>
<evidence type="ECO:0000256" key="1">
    <source>
        <dbReference type="SAM" id="MobiDB-lite"/>
    </source>
</evidence>
<sequence length="78" mass="8445">MYTETPTLEGEEKRARALLVRQLSGIAASRAARGEQTDGVESLLAAAITVPDLFGLRGQSEHRPLAPRDEPDQRTSSV</sequence>
<keyword evidence="3" id="KW-1185">Reference proteome</keyword>
<evidence type="ECO:0000313" key="3">
    <source>
        <dbReference type="Proteomes" id="UP000298003"/>
    </source>
</evidence>